<dbReference type="EMBL" id="CP093345">
    <property type="protein sequence ID" value="WOG90867.1"/>
    <property type="molecule type" value="Genomic_DNA"/>
</dbReference>
<evidence type="ECO:0000313" key="2">
    <source>
        <dbReference type="Proteomes" id="UP000077755"/>
    </source>
</evidence>
<proteinExistence type="predicted"/>
<sequence>MEFRLIPFYINDISWNLGTSCTL</sequence>
<accession>A0AAF0WJT6</accession>
<reference evidence="1" key="1">
    <citation type="journal article" date="2016" name="Nat. Genet.">
        <title>A high-quality carrot genome assembly provides new insights into carotenoid accumulation and asterid genome evolution.</title>
        <authorList>
            <person name="Iorizzo M."/>
            <person name="Ellison S."/>
            <person name="Senalik D."/>
            <person name="Zeng P."/>
            <person name="Satapoomin P."/>
            <person name="Huang J."/>
            <person name="Bowman M."/>
            <person name="Iovene M."/>
            <person name="Sanseverino W."/>
            <person name="Cavagnaro P."/>
            <person name="Yildiz M."/>
            <person name="Macko-Podgorni A."/>
            <person name="Moranska E."/>
            <person name="Grzebelus E."/>
            <person name="Grzebelus D."/>
            <person name="Ashrafi H."/>
            <person name="Zheng Z."/>
            <person name="Cheng S."/>
            <person name="Spooner D."/>
            <person name="Van Deynze A."/>
            <person name="Simon P."/>
        </authorList>
    </citation>
    <scope>NUCLEOTIDE SEQUENCE</scope>
    <source>
        <tissue evidence="1">Leaf</tissue>
    </source>
</reference>
<gene>
    <name evidence="1" type="ORF">DCAR_0310113</name>
</gene>
<dbReference type="Proteomes" id="UP000077755">
    <property type="component" value="Chromosome 3"/>
</dbReference>
<protein>
    <submittedName>
        <fullName evidence="1">Uncharacterized protein</fullName>
    </submittedName>
</protein>
<keyword evidence="2" id="KW-1185">Reference proteome</keyword>
<dbReference type="AlphaFoldDB" id="A0AAF0WJT6"/>
<name>A0AAF0WJT6_DAUCS</name>
<evidence type="ECO:0000313" key="1">
    <source>
        <dbReference type="EMBL" id="WOG90867.1"/>
    </source>
</evidence>
<organism evidence="1 2">
    <name type="scientific">Daucus carota subsp. sativus</name>
    <name type="common">Carrot</name>
    <dbReference type="NCBI Taxonomy" id="79200"/>
    <lineage>
        <taxon>Eukaryota</taxon>
        <taxon>Viridiplantae</taxon>
        <taxon>Streptophyta</taxon>
        <taxon>Embryophyta</taxon>
        <taxon>Tracheophyta</taxon>
        <taxon>Spermatophyta</taxon>
        <taxon>Magnoliopsida</taxon>
        <taxon>eudicotyledons</taxon>
        <taxon>Gunneridae</taxon>
        <taxon>Pentapetalae</taxon>
        <taxon>asterids</taxon>
        <taxon>campanulids</taxon>
        <taxon>Apiales</taxon>
        <taxon>Apiaceae</taxon>
        <taxon>Apioideae</taxon>
        <taxon>Scandiceae</taxon>
        <taxon>Daucinae</taxon>
        <taxon>Daucus</taxon>
        <taxon>Daucus sect. Daucus</taxon>
    </lineage>
</organism>
<reference evidence="1" key="2">
    <citation type="submission" date="2022-03" db="EMBL/GenBank/DDBJ databases">
        <title>Draft title - Genomic analysis of global carrot germplasm unveils the trajectory of domestication and the origin of high carotenoid orange carrot.</title>
        <authorList>
            <person name="Iorizzo M."/>
            <person name="Ellison S."/>
            <person name="Senalik D."/>
            <person name="Macko-Podgorni A."/>
            <person name="Grzebelus D."/>
            <person name="Bostan H."/>
            <person name="Rolling W."/>
            <person name="Curaba J."/>
            <person name="Simon P."/>
        </authorList>
    </citation>
    <scope>NUCLEOTIDE SEQUENCE</scope>
    <source>
        <tissue evidence="1">Leaf</tissue>
    </source>
</reference>